<evidence type="ECO:0000256" key="3">
    <source>
        <dbReference type="ARBA" id="ARBA00022450"/>
    </source>
</evidence>
<dbReference type="GO" id="GO:0043041">
    <property type="term" value="P:amino acid activation for nonribosomal peptide biosynthetic process"/>
    <property type="evidence" value="ECO:0007669"/>
    <property type="project" value="TreeGrafter"/>
</dbReference>
<dbReference type="GO" id="GO:0044281">
    <property type="term" value="P:small molecule metabolic process"/>
    <property type="evidence" value="ECO:0007669"/>
    <property type="project" value="UniProtKB-ARBA"/>
</dbReference>
<dbReference type="InterPro" id="IPR020806">
    <property type="entry name" value="PKS_PP-bd"/>
</dbReference>
<dbReference type="InterPro" id="IPR025110">
    <property type="entry name" value="AMP-bd_C"/>
</dbReference>
<organism evidence="7 8">
    <name type="scientific">Pseudomonas aeruginosa (strain UCBPP-PA14)</name>
    <dbReference type="NCBI Taxonomy" id="208963"/>
    <lineage>
        <taxon>Bacteria</taxon>
        <taxon>Pseudomonadati</taxon>
        <taxon>Pseudomonadota</taxon>
        <taxon>Gammaproteobacteria</taxon>
        <taxon>Pseudomonadales</taxon>
        <taxon>Pseudomonadaceae</taxon>
        <taxon>Pseudomonas</taxon>
    </lineage>
</organism>
<dbReference type="PROSITE" id="PS00455">
    <property type="entry name" value="AMP_BINDING"/>
    <property type="match status" value="2"/>
</dbReference>
<comment type="cofactor">
    <cofactor evidence="1">
        <name>pantetheine 4'-phosphate</name>
        <dbReference type="ChEBI" id="CHEBI:47942"/>
    </cofactor>
</comment>
<evidence type="ECO:0000256" key="5">
    <source>
        <dbReference type="ARBA" id="ARBA00022679"/>
    </source>
</evidence>
<dbReference type="Pfam" id="PF00501">
    <property type="entry name" value="AMP-binding"/>
    <property type="match status" value="2"/>
</dbReference>
<dbReference type="FunFam" id="1.10.1200.10:FF:000005">
    <property type="entry name" value="Nonribosomal peptide synthetase 1"/>
    <property type="match status" value="1"/>
</dbReference>
<dbReference type="BioCyc" id="PAER208963:G1G74-1735-MONOMER"/>
<dbReference type="Proteomes" id="UP000000653">
    <property type="component" value="Chromosome"/>
</dbReference>
<dbReference type="PANTHER" id="PTHR45527:SF14">
    <property type="entry name" value="PLIPASTATIN SYNTHASE SUBUNIT B"/>
    <property type="match status" value="1"/>
</dbReference>
<feature type="domain" description="Carrier" evidence="6">
    <location>
        <begin position="1984"/>
        <end position="2059"/>
    </location>
</feature>
<reference evidence="7 8" key="1">
    <citation type="journal article" date="2006" name="Genome Biol.">
        <title>Genomic analysis reveals that Pseudomonas aeruginosa virulence is combinatorial.</title>
        <authorList>
            <person name="Lee D.G."/>
            <person name="Urbach J.M."/>
            <person name="Wu G."/>
            <person name="Liberati N.T."/>
            <person name="Feinbaum R.L."/>
            <person name="Miyata S."/>
            <person name="Diggins L.T."/>
            <person name="He J."/>
            <person name="Saucier M."/>
            <person name="Deziel E."/>
            <person name="Friedman L."/>
            <person name="Li L."/>
            <person name="Grills G."/>
            <person name="Montgomery K."/>
            <person name="Kucherlapati R."/>
            <person name="Rahme L.G."/>
            <person name="Ausubel F.M."/>
        </authorList>
    </citation>
    <scope>NUCLEOTIDE SEQUENCE [LARGE SCALE GENOMIC DNA]</scope>
    <source>
        <strain evidence="7 8">UCBPP-PA14</strain>
    </source>
</reference>
<dbReference type="NCBIfam" id="TIGR01733">
    <property type="entry name" value="AA-adenyl-dom"/>
    <property type="match status" value="2"/>
</dbReference>
<dbReference type="FunFam" id="3.40.50.1820:FF:000439">
    <property type="entry name" value="Non-ribosomal peptide synthetase OfaC"/>
    <property type="match status" value="1"/>
</dbReference>
<comment type="similarity">
    <text evidence="2">Belongs to the ATP-dependent AMP-binding enzyme family.</text>
</comment>
<dbReference type="CDD" id="cd17651">
    <property type="entry name" value="A_NRPS_VisG_like"/>
    <property type="match status" value="1"/>
</dbReference>
<sequence length="2352" mass="259389">MVRFARLPLSPYQRDIWVAAAQFPELDQYTIFSYDRFTGEVDTQALERALLQAARDTEAFRLRLGETDGTPYQWLDADAEFEARHVDLRADRDPEAAVRSWLRDAFRHAYPLDGRSLVDLALLHSDQALYVYVRTHHIVSDAWGLQLFLSRVRAGYLGELGEPQAQMPTASLLAQLETDDYSGSEQYRDDRAYFAEALEGLEPALFTRRRPAGLRRTARHRLTLERTLLDAIRDRGESPFLFLSAAVALYLARIHQNDDVVLGVPVLNRADRAAKQVVGHFANTLPLRIRTAPEQTVDEFLAQLREATRTLLRHQKMPLGDLLRGASPLFDTTLSYMRWPAAQAIPNASVETVAQTHAHDPDALAIWVSEFDGHSDAQVDFEYACDVFDADFPMDAAARHIETFLRALVEGGERRLGELDPLSAAEREELIHTRNATDQAFPEQATLPTLFAEQVARTPQRTALLEADGGTLSYAELDAKVQAVADALRAAGVSADERVALLVARGPHLLPAILGVQRAGGAYVPINPDHPLERVRLLLEDCGARVVLVDERAATLGESLGETRVLHLERLPQSTGDLPAANVAPSDLAYIIYTSGSTGVPKGVMVEHRSVVNRLNWMQRRYPIGERDVLLQKTPVTFDVSVWELFWWSFTGARLSLLPPGAEKDPREMLRSIQRDAVTVIHFVPSMLTPFLDLLDGDPTARAAASSLRLVFCSGEALAPLQVARFRRLFGDAVRLVNLYGPTEATVDVSDHECASDNPTRVPIGRPIDNLRLYVLDRALRPQPLGAVGELYIGGVGVARGYLNRPELNAERFLADPFVAGGRLYRTGDLARWLADGNLEYLGRADDQVKIRGNRVEPDEVRDRLAALPGVRDAAVVARDSAVRGTHLVGYYVAAAELDAGQLRAGLSATLPDFMLPAFFVRIDSLPLSANGKLDRRQLPAPPEQVAAVAPRTATEAELAAVWADVLGVAEVGVHDDFYALGGDSILMLRIRAAAQRRGLGFELADLMRNPTVAGLAERLVRPLAERSYQPFELVSEVDKPRLEGLEDAFPTSRLSLGLLFHSRQRPDSSVYHDVFHYRFDLAWDEAAFRHALDRVVAAYPALRSSFDLSGASEPLQLVHAQARSEPLILDLRGNPEAGTVLDEHIRQRRFHRYSLQQPGLFLFAAFVREDGLDLVFSFHHAILDGWSVANLIVALVAAYRGEPLPSPAPALACHVREELAALASPAAVGYWTGLLEGARMTRLDGFGAHEPQAAQGPASHREALPDGLLERLKATAAQRGLPLKSLLLAAHCLTLHLFSRSDSVVTGAISNGRPELPDADRMVGLFLNTVPVRSEIAGHSWIEVADALFRQERDGHAHRRYPLSAIQQIVGDELSSAFNYVNLHVLEPLWQLRDFRVWEETNFALLVNVIATPSDGMYLRIDSDGRGISRSQAALIGATFVELLWRLAEHPDEAADFAFLAPRRDAASQPEPLVDVVSLFERQVEALPGSAALAFEEQRWTYRDLDHVARCVATRLVRAGARRGDAIGVALNRSPEMIATIWGILRAGLVCVPLDVSYPAQRLALILETAQPFRVVAHPEHAHVAAAERVLPVEELVADIEPETFAAPQLDELAMLLFTSGSTGRPKGVELSHRMWANYTQWQLRVASGVPGLRTLQFAPLSFDMAFQEIFSTLCGGGELQLISNRERMDPSALLHVLERRQVQRVLLPFVALQRLAEASNTLGVRPGALRVVVSSGEQLRITEDVRTFCAAMPGLLLENQYGPTETHQVTYHSLSGDPAHYPDLPPIGRPLDGVEVQVLDAALRPVPVGVTGELYFGGDCLARGYHRAPELTAERFVEHPWRPGARLYRTGDLGRILGNGEIVWLGRADTQVKVRGFRIEPAEVELAIMRQAERQPGLRGAAVVARERQGNDAFLAAFLLGEPEAVDLAELKQALRSELPEHMVPAHFAWVDGFALTPSGKRDDAALRALPLEHGSNIEYLAPRDDYERTLAGLLGELLDRPRVGIRDSFFDLGGTSLSAMRFMLLIEKRYGVDLPMAALIETPTVEGLAERLRERSAVRAFDPLVPIRAGGSRPPLFLVHPLGGHVLCYLPLVRALPPDQPVYALQAAGTGQGSTPLAVLEDIAASYLAAIRRVQPEGPYYLGGWSFGGFVAYEMARQLRALDPQAVAQLIVLDSITVDRNHAGSASDEALLLFFYWELVWFERSDEEVEPLPEGASLEQKLDHIVERAIEAGVLPAGTPRATVQRLYELFRASWQALIGYRPEVSDQDMTLLRADGPLPLALKPMHDAAGTHYGDPKNGWQHWTSGRLDVIDVPGDHLVLMKEPYVETVAAEIAALLEPSTSSERTRP</sequence>
<dbReference type="Pfam" id="PF13193">
    <property type="entry name" value="AMP-binding_C"/>
    <property type="match status" value="1"/>
</dbReference>
<dbReference type="InterPro" id="IPR029058">
    <property type="entry name" value="AB_hydrolase_fold"/>
</dbReference>
<dbReference type="RefSeq" id="WP_003138271.1">
    <property type="nucleotide sequence ID" value="NC_008463.1"/>
</dbReference>
<dbReference type="GO" id="GO:0016740">
    <property type="term" value="F:transferase activity"/>
    <property type="evidence" value="ECO:0007669"/>
    <property type="project" value="UniProtKB-KW"/>
</dbReference>
<dbReference type="InterPro" id="IPR006162">
    <property type="entry name" value="Ppantetheine_attach_site"/>
</dbReference>
<dbReference type="KEGG" id="pau:PA14_21020"/>
<name>A0A0H2ZE56_PSEAB</name>
<evidence type="ECO:0000256" key="2">
    <source>
        <dbReference type="ARBA" id="ARBA00006432"/>
    </source>
</evidence>
<protein>
    <submittedName>
        <fullName evidence="7">Putative non-ribosomal peptide synthetase</fullName>
    </submittedName>
</protein>
<dbReference type="Gene3D" id="3.30.559.30">
    <property type="entry name" value="Nonribosomal peptide synthetase, condensation domain"/>
    <property type="match status" value="2"/>
</dbReference>
<feature type="domain" description="Carrier" evidence="6">
    <location>
        <begin position="950"/>
        <end position="1024"/>
    </location>
</feature>
<dbReference type="Pfam" id="PF00975">
    <property type="entry name" value="Thioesterase"/>
    <property type="match status" value="1"/>
</dbReference>
<evidence type="ECO:0000313" key="7">
    <source>
        <dbReference type="EMBL" id="ABJ12578.1"/>
    </source>
</evidence>
<keyword evidence="3" id="KW-0596">Phosphopantetheine</keyword>
<dbReference type="Pfam" id="PF00550">
    <property type="entry name" value="PP-binding"/>
    <property type="match status" value="2"/>
</dbReference>
<dbReference type="SUPFAM" id="SSF47336">
    <property type="entry name" value="ACP-like"/>
    <property type="match status" value="2"/>
</dbReference>
<dbReference type="Gene3D" id="3.30.300.30">
    <property type="match status" value="2"/>
</dbReference>
<dbReference type="InterPro" id="IPR001031">
    <property type="entry name" value="Thioesterase"/>
</dbReference>
<dbReference type="GO" id="GO:0005737">
    <property type="term" value="C:cytoplasm"/>
    <property type="evidence" value="ECO:0007669"/>
    <property type="project" value="TreeGrafter"/>
</dbReference>
<dbReference type="Gene3D" id="3.40.50.12780">
    <property type="entry name" value="N-terminal domain of ligase-like"/>
    <property type="match status" value="1"/>
</dbReference>
<keyword evidence="5" id="KW-0808">Transferase</keyword>
<dbReference type="InterPro" id="IPR010071">
    <property type="entry name" value="AA_adenyl_dom"/>
</dbReference>
<dbReference type="PROSITE" id="PS00012">
    <property type="entry name" value="PHOSPHOPANTETHEINE"/>
    <property type="match status" value="1"/>
</dbReference>
<dbReference type="GO" id="GO:0031177">
    <property type="term" value="F:phosphopantetheine binding"/>
    <property type="evidence" value="ECO:0007669"/>
    <property type="project" value="InterPro"/>
</dbReference>
<dbReference type="FunFam" id="3.40.50.980:FF:000001">
    <property type="entry name" value="Non-ribosomal peptide synthetase"/>
    <property type="match status" value="1"/>
</dbReference>
<dbReference type="FunFam" id="3.40.50.12780:FF:000012">
    <property type="entry name" value="Non-ribosomal peptide synthetase"/>
    <property type="match status" value="1"/>
</dbReference>
<dbReference type="FunFam" id="3.40.50.980:FF:000002">
    <property type="entry name" value="Enterobactin synthetase component F"/>
    <property type="match status" value="1"/>
</dbReference>
<keyword evidence="4" id="KW-0597">Phosphoprotein</keyword>
<dbReference type="SUPFAM" id="SSF53474">
    <property type="entry name" value="alpha/beta-Hydrolases"/>
    <property type="match status" value="1"/>
</dbReference>
<dbReference type="InterPro" id="IPR009081">
    <property type="entry name" value="PP-bd_ACP"/>
</dbReference>
<dbReference type="FunFam" id="2.30.38.10:FF:000001">
    <property type="entry name" value="Non-ribosomal peptide synthetase PvdI"/>
    <property type="match status" value="1"/>
</dbReference>
<evidence type="ECO:0000256" key="1">
    <source>
        <dbReference type="ARBA" id="ARBA00001957"/>
    </source>
</evidence>
<dbReference type="Gene3D" id="2.30.38.10">
    <property type="entry name" value="Luciferase, Domain 3"/>
    <property type="match status" value="1"/>
</dbReference>
<dbReference type="SMART" id="SM00823">
    <property type="entry name" value="PKS_PP"/>
    <property type="match status" value="2"/>
</dbReference>
<dbReference type="SUPFAM" id="SSF52777">
    <property type="entry name" value="CoA-dependent acyltransferases"/>
    <property type="match status" value="4"/>
</dbReference>
<gene>
    <name evidence="7" type="ordered locus">PA14_21020</name>
</gene>
<proteinExistence type="inferred from homology"/>
<dbReference type="EMBL" id="CP000438">
    <property type="protein sequence ID" value="ABJ12578.1"/>
    <property type="molecule type" value="Genomic_DNA"/>
</dbReference>
<dbReference type="Gene3D" id="3.40.50.980">
    <property type="match status" value="2"/>
</dbReference>
<evidence type="ECO:0000256" key="4">
    <source>
        <dbReference type="ARBA" id="ARBA00022553"/>
    </source>
</evidence>
<dbReference type="SUPFAM" id="SSF56801">
    <property type="entry name" value="Acetyl-CoA synthetase-like"/>
    <property type="match status" value="2"/>
</dbReference>
<evidence type="ECO:0000313" key="8">
    <source>
        <dbReference type="Proteomes" id="UP000000653"/>
    </source>
</evidence>
<dbReference type="Gene3D" id="3.30.559.10">
    <property type="entry name" value="Chloramphenicol acetyltransferase-like domain"/>
    <property type="match status" value="2"/>
</dbReference>
<evidence type="ECO:0000259" key="6">
    <source>
        <dbReference type="PROSITE" id="PS50075"/>
    </source>
</evidence>
<dbReference type="InterPro" id="IPR000873">
    <property type="entry name" value="AMP-dep_synth/lig_dom"/>
</dbReference>
<accession>A0A0H2ZE56</accession>
<dbReference type="HOGENOM" id="CLU_000022_0_4_6"/>
<dbReference type="FunFam" id="3.30.300.30:FF:000010">
    <property type="entry name" value="Enterobactin synthetase component F"/>
    <property type="match status" value="1"/>
</dbReference>
<dbReference type="InterPro" id="IPR023213">
    <property type="entry name" value="CAT-like_dom_sf"/>
</dbReference>
<dbReference type="InterPro" id="IPR045851">
    <property type="entry name" value="AMP-bd_C_sf"/>
</dbReference>
<dbReference type="CDD" id="cd05930">
    <property type="entry name" value="A_NRPS"/>
    <property type="match status" value="1"/>
</dbReference>
<dbReference type="PANTHER" id="PTHR45527">
    <property type="entry name" value="NONRIBOSOMAL PEPTIDE SYNTHETASE"/>
    <property type="match status" value="1"/>
</dbReference>
<dbReference type="Gene3D" id="1.10.1200.10">
    <property type="entry name" value="ACP-like"/>
    <property type="match status" value="2"/>
</dbReference>
<dbReference type="InterPro" id="IPR042099">
    <property type="entry name" value="ANL_N_sf"/>
</dbReference>
<dbReference type="GO" id="GO:0044550">
    <property type="term" value="P:secondary metabolite biosynthetic process"/>
    <property type="evidence" value="ECO:0007669"/>
    <property type="project" value="UniProtKB-ARBA"/>
</dbReference>
<dbReference type="Pfam" id="PF00668">
    <property type="entry name" value="Condensation"/>
    <property type="match status" value="2"/>
</dbReference>
<dbReference type="FunFam" id="3.30.559.10:FF:000082">
    <property type="entry name" value="Probable non-ribosomal peptide synthetase"/>
    <property type="match status" value="1"/>
</dbReference>
<dbReference type="InterPro" id="IPR020845">
    <property type="entry name" value="AMP-binding_CS"/>
</dbReference>
<dbReference type="InterPro" id="IPR036736">
    <property type="entry name" value="ACP-like_sf"/>
</dbReference>
<dbReference type="InterPro" id="IPR001242">
    <property type="entry name" value="Condensation_dom"/>
</dbReference>
<dbReference type="Gene3D" id="3.40.50.1820">
    <property type="entry name" value="alpha/beta hydrolase"/>
    <property type="match status" value="1"/>
</dbReference>
<dbReference type="PROSITE" id="PS50075">
    <property type="entry name" value="CARRIER"/>
    <property type="match status" value="2"/>
</dbReference>